<dbReference type="SUPFAM" id="SSF69118">
    <property type="entry name" value="AhpD-like"/>
    <property type="match status" value="1"/>
</dbReference>
<name>A0A8H3EZ43_9LECA</name>
<dbReference type="InterPro" id="IPR029032">
    <property type="entry name" value="AhpD-like"/>
</dbReference>
<accession>A0A8H3EZ43</accession>
<comment type="caution">
    <text evidence="1">The sequence shown here is derived from an EMBL/GenBank/DDBJ whole genome shotgun (WGS) entry which is preliminary data.</text>
</comment>
<dbReference type="Proteomes" id="UP000664169">
    <property type="component" value="Unassembled WGS sequence"/>
</dbReference>
<sequence length="245" mass="27505">MAVDQTFLIRLSKIYQSEYEGKLENWPWYVFAAVTFQIYDEMPLIGQVWRTVLGQSAEEENQLGRARQIREALLKASVLVGFPKGINALSTLRKAIVDSAPELAQKLDRDTSLRRSIPQPDKVSRGRAFFSKLYAQHTDRVLQNMSRASGGDLAEFAINAVYGDLMAETSRLNEQSTGLLEFIACYGSGGSTALQAKSHMFGCHNLGNTKAEIKSAIMICNEIEKALDVRKDRSDWDWLTKIDSF</sequence>
<dbReference type="InterPro" id="IPR052999">
    <property type="entry name" value="PTS1_Protein"/>
</dbReference>
<keyword evidence="2" id="KW-1185">Reference proteome</keyword>
<dbReference type="AlphaFoldDB" id="A0A8H3EZ43"/>
<evidence type="ECO:0000313" key="2">
    <source>
        <dbReference type="Proteomes" id="UP000664169"/>
    </source>
</evidence>
<dbReference type="PANTHER" id="PTHR28180">
    <property type="entry name" value="CONSERVED MITOCHONDRIAL PROTEIN-RELATED"/>
    <property type="match status" value="1"/>
</dbReference>
<reference evidence="1" key="1">
    <citation type="submission" date="2021-03" db="EMBL/GenBank/DDBJ databases">
        <authorList>
            <person name="Tagirdzhanova G."/>
        </authorList>
    </citation>
    <scope>NUCLEOTIDE SEQUENCE</scope>
</reference>
<dbReference type="PANTHER" id="PTHR28180:SF2">
    <property type="entry name" value="PEROXISOMAL PROTEIN 2"/>
    <property type="match status" value="1"/>
</dbReference>
<protein>
    <submittedName>
        <fullName evidence="1">Uncharacterized protein</fullName>
    </submittedName>
</protein>
<gene>
    <name evidence="1" type="ORF">GOMPHAMPRED_000670</name>
</gene>
<organism evidence="1 2">
    <name type="scientific">Gomphillus americanus</name>
    <dbReference type="NCBI Taxonomy" id="1940652"/>
    <lineage>
        <taxon>Eukaryota</taxon>
        <taxon>Fungi</taxon>
        <taxon>Dikarya</taxon>
        <taxon>Ascomycota</taxon>
        <taxon>Pezizomycotina</taxon>
        <taxon>Lecanoromycetes</taxon>
        <taxon>OSLEUM clade</taxon>
        <taxon>Ostropomycetidae</taxon>
        <taxon>Ostropales</taxon>
        <taxon>Graphidaceae</taxon>
        <taxon>Gomphilloideae</taxon>
        <taxon>Gomphillus</taxon>
    </lineage>
</organism>
<dbReference type="OrthoDB" id="5537330at2759"/>
<dbReference type="Gene3D" id="1.20.1290.10">
    <property type="entry name" value="AhpD-like"/>
    <property type="match status" value="1"/>
</dbReference>
<dbReference type="EMBL" id="CAJPDQ010000010">
    <property type="protein sequence ID" value="CAF9915252.1"/>
    <property type="molecule type" value="Genomic_DNA"/>
</dbReference>
<proteinExistence type="predicted"/>
<evidence type="ECO:0000313" key="1">
    <source>
        <dbReference type="EMBL" id="CAF9915252.1"/>
    </source>
</evidence>